<keyword evidence="6" id="KW-1185">Reference proteome</keyword>
<dbReference type="SUPFAM" id="SSF51215">
    <property type="entry name" value="Regulatory protein AraC"/>
    <property type="match status" value="1"/>
</dbReference>
<name>A0A3D9INW2_9BACL</name>
<dbReference type="PANTHER" id="PTHR43280:SF2">
    <property type="entry name" value="HTH-TYPE TRANSCRIPTIONAL REGULATOR EXSA"/>
    <property type="match status" value="1"/>
</dbReference>
<dbReference type="InterPro" id="IPR014710">
    <property type="entry name" value="RmlC-like_jellyroll"/>
</dbReference>
<evidence type="ECO:0000313" key="6">
    <source>
        <dbReference type="Proteomes" id="UP000256977"/>
    </source>
</evidence>
<dbReference type="Gene3D" id="1.10.10.60">
    <property type="entry name" value="Homeodomain-like"/>
    <property type="match status" value="2"/>
</dbReference>
<feature type="domain" description="HTH araC/xylS-type" evidence="4">
    <location>
        <begin position="163"/>
        <end position="262"/>
    </location>
</feature>
<sequence length="262" mass="30655">MNSFERATLHNLVCRYNVCAPDWGEKNCIYSFNKFYYFIEGEATLIIGGDVFTPLPEELFLIPAHTKHTYFHNPQKPVLKYWSHFNLNLDHERKLIYHPDTVRCTIPKPRIVPIFETLAQTDLSANPLDALTEKTALLQLLKLFLERVDLVKILPANENDFSSKINAYIRSHLQTEITLVELANLVHLHPNYFIKAFKKHFNLTPIEYVNTLRLQRAAKLLTQQPHLGVQLIADRVGYNDYRYFSRLFKKKYGVSPSRYMRG</sequence>
<dbReference type="Proteomes" id="UP000256977">
    <property type="component" value="Unassembled WGS sequence"/>
</dbReference>
<dbReference type="SMART" id="SM00342">
    <property type="entry name" value="HTH_ARAC"/>
    <property type="match status" value="1"/>
</dbReference>
<keyword evidence="2 5" id="KW-0238">DNA-binding</keyword>
<evidence type="ECO:0000259" key="4">
    <source>
        <dbReference type="PROSITE" id="PS01124"/>
    </source>
</evidence>
<evidence type="ECO:0000256" key="1">
    <source>
        <dbReference type="ARBA" id="ARBA00023015"/>
    </source>
</evidence>
<dbReference type="Gene3D" id="2.60.120.10">
    <property type="entry name" value="Jelly Rolls"/>
    <property type="match status" value="1"/>
</dbReference>
<dbReference type="InterPro" id="IPR037923">
    <property type="entry name" value="HTH-like"/>
</dbReference>
<comment type="caution">
    <text evidence="5">The sequence shown here is derived from an EMBL/GenBank/DDBJ whole genome shotgun (WGS) entry which is preliminary data.</text>
</comment>
<dbReference type="SUPFAM" id="SSF46689">
    <property type="entry name" value="Homeodomain-like"/>
    <property type="match status" value="2"/>
</dbReference>
<dbReference type="Pfam" id="PF12833">
    <property type="entry name" value="HTH_18"/>
    <property type="match status" value="1"/>
</dbReference>
<evidence type="ECO:0000313" key="5">
    <source>
        <dbReference type="EMBL" id="RED63464.1"/>
    </source>
</evidence>
<keyword evidence="1" id="KW-0805">Transcription regulation</keyword>
<evidence type="ECO:0000256" key="2">
    <source>
        <dbReference type="ARBA" id="ARBA00023125"/>
    </source>
</evidence>
<gene>
    <name evidence="5" type="ORF">DFP98_12511</name>
</gene>
<dbReference type="GO" id="GO:0003700">
    <property type="term" value="F:DNA-binding transcription factor activity"/>
    <property type="evidence" value="ECO:0007669"/>
    <property type="project" value="InterPro"/>
</dbReference>
<proteinExistence type="predicted"/>
<protein>
    <submittedName>
        <fullName evidence="5">AraC-like DNA-binding protein</fullName>
    </submittedName>
</protein>
<reference evidence="5 6" key="1">
    <citation type="submission" date="2018-07" db="EMBL/GenBank/DDBJ databases">
        <title>Genomic Encyclopedia of Type Strains, Phase III (KMG-III): the genomes of soil and plant-associated and newly described type strains.</title>
        <authorList>
            <person name="Whitman W."/>
        </authorList>
    </citation>
    <scope>NUCLEOTIDE SEQUENCE [LARGE SCALE GENOMIC DNA]</scope>
    <source>
        <strain evidence="5 6">CECT 7287</strain>
    </source>
</reference>
<dbReference type="RefSeq" id="WP_116063588.1">
    <property type="nucleotide sequence ID" value="NZ_QRDZ01000025.1"/>
</dbReference>
<organism evidence="5 6">
    <name type="scientific">Cohnella phaseoli</name>
    <dbReference type="NCBI Taxonomy" id="456490"/>
    <lineage>
        <taxon>Bacteria</taxon>
        <taxon>Bacillati</taxon>
        <taxon>Bacillota</taxon>
        <taxon>Bacilli</taxon>
        <taxon>Bacillales</taxon>
        <taxon>Paenibacillaceae</taxon>
        <taxon>Cohnella</taxon>
    </lineage>
</organism>
<evidence type="ECO:0000256" key="3">
    <source>
        <dbReference type="ARBA" id="ARBA00023163"/>
    </source>
</evidence>
<dbReference type="InterPro" id="IPR020449">
    <property type="entry name" value="Tscrpt_reg_AraC-type_HTH"/>
</dbReference>
<dbReference type="PROSITE" id="PS01124">
    <property type="entry name" value="HTH_ARAC_FAMILY_2"/>
    <property type="match status" value="1"/>
</dbReference>
<dbReference type="EMBL" id="QRDZ01000025">
    <property type="protein sequence ID" value="RED63464.1"/>
    <property type="molecule type" value="Genomic_DNA"/>
</dbReference>
<dbReference type="InterPro" id="IPR009057">
    <property type="entry name" value="Homeodomain-like_sf"/>
</dbReference>
<accession>A0A3D9INW2</accession>
<dbReference type="GO" id="GO:0043565">
    <property type="term" value="F:sequence-specific DNA binding"/>
    <property type="evidence" value="ECO:0007669"/>
    <property type="project" value="InterPro"/>
</dbReference>
<dbReference type="PANTHER" id="PTHR43280">
    <property type="entry name" value="ARAC-FAMILY TRANSCRIPTIONAL REGULATOR"/>
    <property type="match status" value="1"/>
</dbReference>
<dbReference type="InterPro" id="IPR018060">
    <property type="entry name" value="HTH_AraC"/>
</dbReference>
<dbReference type="OrthoDB" id="9780667at2"/>
<keyword evidence="3" id="KW-0804">Transcription</keyword>
<dbReference type="PRINTS" id="PR00032">
    <property type="entry name" value="HTHARAC"/>
</dbReference>
<dbReference type="AlphaFoldDB" id="A0A3D9INW2"/>